<name>A0A175YL29_DAUCS</name>
<sequence>MYKSLLCVHHLFQKLRLSYRPQMQFPKGFIYESKPLSQKKERKITHSHQGEKSNYNQNKLKQLDLHHDA</sequence>
<dbReference type="EMBL" id="LNRQ01000008">
    <property type="protein sequence ID" value="KZM84077.1"/>
    <property type="molecule type" value="Genomic_DNA"/>
</dbReference>
<dbReference type="Gramene" id="KZM84077">
    <property type="protein sequence ID" value="KZM84077"/>
    <property type="gene ID" value="DCAR_028501"/>
</dbReference>
<comment type="caution">
    <text evidence="2">The sequence shown here is derived from an EMBL/GenBank/DDBJ whole genome shotgun (WGS) entry which is preliminary data.</text>
</comment>
<dbReference type="AlphaFoldDB" id="A0A175YL29"/>
<proteinExistence type="predicted"/>
<accession>A0A175YL29</accession>
<reference evidence="2" key="1">
    <citation type="journal article" date="2016" name="Nat. Genet.">
        <title>A high-quality carrot genome assembly provides new insights into carotenoid accumulation and asterid genome evolution.</title>
        <authorList>
            <person name="Iorizzo M."/>
            <person name="Ellison S."/>
            <person name="Senalik D."/>
            <person name="Zeng P."/>
            <person name="Satapoomin P."/>
            <person name="Huang J."/>
            <person name="Bowman M."/>
            <person name="Iovene M."/>
            <person name="Sanseverino W."/>
            <person name="Cavagnaro P."/>
            <person name="Yildiz M."/>
            <person name="Macko-Podgorni A."/>
            <person name="Moranska E."/>
            <person name="Grzebelus E."/>
            <person name="Grzebelus D."/>
            <person name="Ashrafi H."/>
            <person name="Zheng Z."/>
            <person name="Cheng S."/>
            <person name="Spooner D."/>
            <person name="Van Deynze A."/>
            <person name="Simon P."/>
        </authorList>
    </citation>
    <scope>NUCLEOTIDE SEQUENCE [LARGE SCALE GENOMIC DNA]</scope>
    <source>
        <tissue evidence="2">Leaf</tissue>
    </source>
</reference>
<evidence type="ECO:0000256" key="1">
    <source>
        <dbReference type="SAM" id="MobiDB-lite"/>
    </source>
</evidence>
<evidence type="ECO:0000313" key="2">
    <source>
        <dbReference type="EMBL" id="KZM84077.1"/>
    </source>
</evidence>
<feature type="region of interest" description="Disordered" evidence="1">
    <location>
        <begin position="36"/>
        <end position="69"/>
    </location>
</feature>
<gene>
    <name evidence="2" type="ORF">DCAR_028501</name>
</gene>
<protein>
    <submittedName>
        <fullName evidence="2">Uncharacterized protein</fullName>
    </submittedName>
</protein>
<organism evidence="2">
    <name type="scientific">Daucus carota subsp. sativus</name>
    <name type="common">Carrot</name>
    <dbReference type="NCBI Taxonomy" id="79200"/>
    <lineage>
        <taxon>Eukaryota</taxon>
        <taxon>Viridiplantae</taxon>
        <taxon>Streptophyta</taxon>
        <taxon>Embryophyta</taxon>
        <taxon>Tracheophyta</taxon>
        <taxon>Spermatophyta</taxon>
        <taxon>Magnoliopsida</taxon>
        <taxon>eudicotyledons</taxon>
        <taxon>Gunneridae</taxon>
        <taxon>Pentapetalae</taxon>
        <taxon>asterids</taxon>
        <taxon>campanulids</taxon>
        <taxon>Apiales</taxon>
        <taxon>Apiaceae</taxon>
        <taxon>Apioideae</taxon>
        <taxon>Scandiceae</taxon>
        <taxon>Daucinae</taxon>
        <taxon>Daucus</taxon>
        <taxon>Daucus sect. Daucus</taxon>
    </lineage>
</organism>